<dbReference type="EMBL" id="JASCZI010151774">
    <property type="protein sequence ID" value="MED6174400.1"/>
    <property type="molecule type" value="Genomic_DNA"/>
</dbReference>
<gene>
    <name evidence="2" type="ORF">PIB30_068642</name>
</gene>
<evidence type="ECO:0000313" key="2">
    <source>
        <dbReference type="EMBL" id="MED6174400.1"/>
    </source>
</evidence>
<reference evidence="2 3" key="1">
    <citation type="journal article" date="2023" name="Plants (Basel)">
        <title>Bridging the Gap: Combining Genomics and Transcriptomics Approaches to Understand Stylosanthes scabra, an Orphan Legume from the Brazilian Caatinga.</title>
        <authorList>
            <person name="Ferreira-Neto J.R.C."/>
            <person name="da Silva M.D."/>
            <person name="Binneck E."/>
            <person name="de Melo N.F."/>
            <person name="da Silva R.H."/>
            <person name="de Melo A.L.T.M."/>
            <person name="Pandolfi V."/>
            <person name="Bustamante F.O."/>
            <person name="Brasileiro-Vidal A.C."/>
            <person name="Benko-Iseppon A.M."/>
        </authorList>
    </citation>
    <scope>NUCLEOTIDE SEQUENCE [LARGE SCALE GENOMIC DNA]</scope>
    <source>
        <tissue evidence="2">Leaves</tissue>
    </source>
</reference>
<dbReference type="Proteomes" id="UP001341840">
    <property type="component" value="Unassembled WGS sequence"/>
</dbReference>
<name>A0ABU6VNW8_9FABA</name>
<protein>
    <submittedName>
        <fullName evidence="2">Uncharacterized protein</fullName>
    </submittedName>
</protein>
<evidence type="ECO:0000313" key="3">
    <source>
        <dbReference type="Proteomes" id="UP001341840"/>
    </source>
</evidence>
<comment type="caution">
    <text evidence="2">The sequence shown here is derived from an EMBL/GenBank/DDBJ whole genome shotgun (WGS) entry which is preliminary data.</text>
</comment>
<organism evidence="2 3">
    <name type="scientific">Stylosanthes scabra</name>
    <dbReference type="NCBI Taxonomy" id="79078"/>
    <lineage>
        <taxon>Eukaryota</taxon>
        <taxon>Viridiplantae</taxon>
        <taxon>Streptophyta</taxon>
        <taxon>Embryophyta</taxon>
        <taxon>Tracheophyta</taxon>
        <taxon>Spermatophyta</taxon>
        <taxon>Magnoliopsida</taxon>
        <taxon>eudicotyledons</taxon>
        <taxon>Gunneridae</taxon>
        <taxon>Pentapetalae</taxon>
        <taxon>rosids</taxon>
        <taxon>fabids</taxon>
        <taxon>Fabales</taxon>
        <taxon>Fabaceae</taxon>
        <taxon>Papilionoideae</taxon>
        <taxon>50 kb inversion clade</taxon>
        <taxon>dalbergioids sensu lato</taxon>
        <taxon>Dalbergieae</taxon>
        <taxon>Pterocarpus clade</taxon>
        <taxon>Stylosanthes</taxon>
    </lineage>
</organism>
<feature type="region of interest" description="Disordered" evidence="1">
    <location>
        <begin position="124"/>
        <end position="189"/>
    </location>
</feature>
<evidence type="ECO:0000256" key="1">
    <source>
        <dbReference type="SAM" id="MobiDB-lite"/>
    </source>
</evidence>
<sequence length="189" mass="21405">MLDLINELDRVVFDDFVWTPYMSPAWRDIELGWVTEEGEIDTWRATVPIVLFMYVRLHHVDHVKRQFGSQQAIPLDPVNLDEFLHAFRSCTPHTPAGPPRNTLIGGVACRRQFLSADRLLQDPRGVQLPDDVPPAATQARDLIILPRDAPARGRRAQMQRPDIRRKGEGASTSRLSHDQPGGEDVDKEA</sequence>
<keyword evidence="3" id="KW-1185">Reference proteome</keyword>
<proteinExistence type="predicted"/>
<accession>A0ABU6VNW8</accession>